<dbReference type="InterPro" id="IPR010473">
    <property type="entry name" value="GTPase-bd"/>
</dbReference>
<reference evidence="3" key="2">
    <citation type="submission" date="2016-04" db="UniProtKB">
        <authorList>
            <consortium name="WormBaseParasite"/>
        </authorList>
    </citation>
    <scope>IDENTIFICATION</scope>
</reference>
<dbReference type="InterPro" id="IPR011989">
    <property type="entry name" value="ARM-like"/>
</dbReference>
<evidence type="ECO:0000313" key="3">
    <source>
        <dbReference type="WBParaSite" id="ACAC_0000067401-mRNA-1"/>
    </source>
</evidence>
<dbReference type="GO" id="GO:0031267">
    <property type="term" value="F:small GTPase binding"/>
    <property type="evidence" value="ECO:0007669"/>
    <property type="project" value="InterPro"/>
</dbReference>
<reference evidence="2" key="1">
    <citation type="submission" date="2012-09" db="EMBL/GenBank/DDBJ databases">
        <authorList>
            <person name="Martin A.A."/>
        </authorList>
    </citation>
    <scope>NUCLEOTIDE SEQUENCE</scope>
</reference>
<dbReference type="STRING" id="6313.A0A158P680"/>
<dbReference type="SMART" id="SM01140">
    <property type="entry name" value="Drf_GBD"/>
    <property type="match status" value="1"/>
</dbReference>
<proteinExistence type="predicted"/>
<accession>A0A158P680</accession>
<dbReference type="Gene3D" id="1.25.10.10">
    <property type="entry name" value="Leucine-rich Repeat Variant"/>
    <property type="match status" value="1"/>
</dbReference>
<protein>
    <submittedName>
        <fullName evidence="3">Drf_GBD domain-containing protein</fullName>
    </submittedName>
</protein>
<dbReference type="WBParaSite" id="ACAC_0000067401-mRNA-1">
    <property type="protein sequence ID" value="ACAC_0000067401-mRNA-1"/>
    <property type="gene ID" value="ACAC_0000067401"/>
</dbReference>
<feature type="domain" description="Formin GTPase-binding" evidence="1">
    <location>
        <begin position="38"/>
        <end position="209"/>
    </location>
</feature>
<dbReference type="GO" id="GO:0003779">
    <property type="term" value="F:actin binding"/>
    <property type="evidence" value="ECO:0007669"/>
    <property type="project" value="InterPro"/>
</dbReference>
<sequence>MDFIEECMESIFTCFNRGKNNETAKGNPHHSLYYLDPLDLLDDGKLEKEFENLVEECGLSEERLADLKMYSREKKLTMLNTQSFRAEEDCGKLIDLLRTFDCETPELIAPPISTLQDIVTTLRTQRSSFIEQFVLLEGVRLLSTLLLRCQLTVGHEQQVLCLLGAFRALLNSKVVTTASSRVHCGSEEDLPSCNHFHIRTVQVPGIALYLAGFPDGDAALLPG</sequence>
<dbReference type="AlphaFoldDB" id="A0A158P680"/>
<dbReference type="Proteomes" id="UP000035642">
    <property type="component" value="Unassembled WGS sequence"/>
</dbReference>
<name>A0A158P680_ANGCA</name>
<keyword evidence="2" id="KW-1185">Reference proteome</keyword>
<dbReference type="SUPFAM" id="SSF48371">
    <property type="entry name" value="ARM repeat"/>
    <property type="match status" value="1"/>
</dbReference>
<organism evidence="2 3">
    <name type="scientific">Angiostrongylus cantonensis</name>
    <name type="common">Rat lungworm</name>
    <dbReference type="NCBI Taxonomy" id="6313"/>
    <lineage>
        <taxon>Eukaryota</taxon>
        <taxon>Metazoa</taxon>
        <taxon>Ecdysozoa</taxon>
        <taxon>Nematoda</taxon>
        <taxon>Chromadorea</taxon>
        <taxon>Rhabditida</taxon>
        <taxon>Rhabditina</taxon>
        <taxon>Rhabditomorpha</taxon>
        <taxon>Strongyloidea</taxon>
        <taxon>Metastrongylidae</taxon>
        <taxon>Angiostrongylus</taxon>
    </lineage>
</organism>
<evidence type="ECO:0000259" key="1">
    <source>
        <dbReference type="SMART" id="SM01140"/>
    </source>
</evidence>
<evidence type="ECO:0000313" key="2">
    <source>
        <dbReference type="Proteomes" id="UP000035642"/>
    </source>
</evidence>
<dbReference type="GO" id="GO:0030036">
    <property type="term" value="P:actin cytoskeleton organization"/>
    <property type="evidence" value="ECO:0007669"/>
    <property type="project" value="InterPro"/>
</dbReference>
<dbReference type="InterPro" id="IPR016024">
    <property type="entry name" value="ARM-type_fold"/>
</dbReference>